<protein>
    <submittedName>
        <fullName evidence="7">Signal transduction histidine kinase</fullName>
    </submittedName>
</protein>
<evidence type="ECO:0000256" key="3">
    <source>
        <dbReference type="ARBA" id="ARBA00023012"/>
    </source>
</evidence>
<keyword evidence="5" id="KW-0812">Transmembrane</keyword>
<evidence type="ECO:0000256" key="5">
    <source>
        <dbReference type="SAM" id="Phobius"/>
    </source>
</evidence>
<dbReference type="CDD" id="cd16917">
    <property type="entry name" value="HATPase_UhpB-NarQ-NarX-like"/>
    <property type="match status" value="1"/>
</dbReference>
<dbReference type="GO" id="GO:0046983">
    <property type="term" value="F:protein dimerization activity"/>
    <property type="evidence" value="ECO:0007669"/>
    <property type="project" value="InterPro"/>
</dbReference>
<dbReference type="InterPro" id="IPR050482">
    <property type="entry name" value="Sensor_HK_TwoCompSys"/>
</dbReference>
<feature type="region of interest" description="Disordered" evidence="4">
    <location>
        <begin position="391"/>
        <end position="434"/>
    </location>
</feature>
<comment type="caution">
    <text evidence="7">The sequence shown here is derived from an EMBL/GenBank/DDBJ whole genome shotgun (WGS) entry which is preliminary data.</text>
</comment>
<dbReference type="Proteomes" id="UP000658613">
    <property type="component" value="Unassembled WGS sequence"/>
</dbReference>
<dbReference type="Pfam" id="PF07730">
    <property type="entry name" value="HisKA_3"/>
    <property type="match status" value="1"/>
</dbReference>
<dbReference type="PANTHER" id="PTHR24421:SF62">
    <property type="entry name" value="SENSORY TRANSDUCTION HISTIDINE KINASE"/>
    <property type="match status" value="1"/>
</dbReference>
<evidence type="ECO:0000313" key="8">
    <source>
        <dbReference type="Proteomes" id="UP000658613"/>
    </source>
</evidence>
<dbReference type="PIRSF" id="PIRSF037434">
    <property type="entry name" value="STHK_ChrS"/>
    <property type="match status" value="1"/>
</dbReference>
<dbReference type="SMART" id="SM00387">
    <property type="entry name" value="HATPase_c"/>
    <property type="match status" value="1"/>
</dbReference>
<keyword evidence="1" id="KW-0808">Transferase</keyword>
<dbReference type="InterPro" id="IPR003594">
    <property type="entry name" value="HATPase_dom"/>
</dbReference>
<dbReference type="SUPFAM" id="SSF55874">
    <property type="entry name" value="ATPase domain of HSP90 chaperone/DNA topoisomerase II/histidine kinase"/>
    <property type="match status" value="1"/>
</dbReference>
<dbReference type="Pfam" id="PF02518">
    <property type="entry name" value="HATPase_c"/>
    <property type="match status" value="1"/>
</dbReference>
<feature type="compositionally biased region" description="Polar residues" evidence="4">
    <location>
        <begin position="407"/>
        <end position="428"/>
    </location>
</feature>
<evidence type="ECO:0000256" key="4">
    <source>
        <dbReference type="SAM" id="MobiDB-lite"/>
    </source>
</evidence>
<feature type="domain" description="Histidine kinase" evidence="6">
    <location>
        <begin position="203"/>
        <end position="409"/>
    </location>
</feature>
<dbReference type="GO" id="GO:0000155">
    <property type="term" value="F:phosphorelay sensor kinase activity"/>
    <property type="evidence" value="ECO:0007669"/>
    <property type="project" value="InterPro"/>
</dbReference>
<evidence type="ECO:0000256" key="1">
    <source>
        <dbReference type="ARBA" id="ARBA00022679"/>
    </source>
</evidence>
<feature type="transmembrane region" description="Helical" evidence="5">
    <location>
        <begin position="143"/>
        <end position="164"/>
    </location>
</feature>
<proteinExistence type="predicted"/>
<feature type="transmembrane region" description="Helical" evidence="5">
    <location>
        <begin position="24"/>
        <end position="43"/>
    </location>
</feature>
<keyword evidence="5" id="KW-0472">Membrane</keyword>
<feature type="transmembrane region" description="Helical" evidence="5">
    <location>
        <begin position="103"/>
        <end position="136"/>
    </location>
</feature>
<name>A0A931DZ76_9CORY</name>
<dbReference type="AlphaFoldDB" id="A0A931DZ76"/>
<gene>
    <name evidence="7" type="ORF">IW254_001779</name>
</gene>
<dbReference type="GO" id="GO:0016020">
    <property type="term" value="C:membrane"/>
    <property type="evidence" value="ECO:0007669"/>
    <property type="project" value="InterPro"/>
</dbReference>
<dbReference type="InterPro" id="IPR036890">
    <property type="entry name" value="HATPase_C_sf"/>
</dbReference>
<dbReference type="Gene3D" id="1.20.5.1930">
    <property type="match status" value="1"/>
</dbReference>
<keyword evidence="5" id="KW-1133">Transmembrane helix</keyword>
<dbReference type="InterPro" id="IPR017205">
    <property type="entry name" value="Sig_transdc_His_kinase_ChrS"/>
</dbReference>
<evidence type="ECO:0000256" key="2">
    <source>
        <dbReference type="ARBA" id="ARBA00022777"/>
    </source>
</evidence>
<sequence>MSSIRTRRPRESLAPSAPVPDSRALDTGVTALTLTLLVVSLGGVMGQGWFHGAILLTTIVAFGGLYLVGVYAMRAWSTPLVIVWILALTGVWVVAMMESPVAIYWVFTLFFVCMRAFAGWVGILCVGVMLLIAVAVQVPDGLSFGGVMGPAVSALVVVLIAYAFQVIARVSSERAQLIDELVSTRDKLAETERAAGVVQERQRLAHEIHDTVAQGLSSIQMLLHAAERDLLATGLSDEQLASPLRRIEVARRSASDNLAETRAMIAALTPAPLSENTLVEALERIAQSCSQTGDVEIEVDVAGTAVQMPMRSEAGLLRIAQGAMGNVVKHAEATRCRVTLTYEPDEVRLDVVDNGKGFDVEATPARPSGLGHIGLDAMKTRAQELGGDLVVESSPGGPTAVSVSVPLASTPSTHPNRPTGAESGNLNQKIEEVP</sequence>
<evidence type="ECO:0000259" key="6">
    <source>
        <dbReference type="PROSITE" id="PS50109"/>
    </source>
</evidence>
<dbReference type="EMBL" id="JADOUE010000001">
    <property type="protein sequence ID" value="MBG6122810.1"/>
    <property type="molecule type" value="Genomic_DNA"/>
</dbReference>
<feature type="transmembrane region" description="Helical" evidence="5">
    <location>
        <begin position="49"/>
        <end position="68"/>
    </location>
</feature>
<keyword evidence="3" id="KW-0902">Two-component regulatory system</keyword>
<accession>A0A931DZ76</accession>
<keyword evidence="8" id="KW-1185">Reference proteome</keyword>
<evidence type="ECO:0000313" key="7">
    <source>
        <dbReference type="EMBL" id="MBG6122810.1"/>
    </source>
</evidence>
<reference evidence="7" key="1">
    <citation type="submission" date="2020-11" db="EMBL/GenBank/DDBJ databases">
        <title>Sequencing the genomes of 1000 actinobacteria strains.</title>
        <authorList>
            <person name="Klenk H.-P."/>
        </authorList>
    </citation>
    <scope>NUCLEOTIDE SEQUENCE</scope>
    <source>
        <strain evidence="7">DSM 45632</strain>
    </source>
</reference>
<organism evidence="7 8">
    <name type="scientific">Corynebacterium aquatimens</name>
    <dbReference type="NCBI Taxonomy" id="1190508"/>
    <lineage>
        <taxon>Bacteria</taxon>
        <taxon>Bacillati</taxon>
        <taxon>Actinomycetota</taxon>
        <taxon>Actinomycetes</taxon>
        <taxon>Mycobacteriales</taxon>
        <taxon>Corynebacteriaceae</taxon>
        <taxon>Corynebacterium</taxon>
    </lineage>
</organism>
<feature type="transmembrane region" description="Helical" evidence="5">
    <location>
        <begin position="80"/>
        <end position="97"/>
    </location>
</feature>
<dbReference type="RefSeq" id="WP_196825138.1">
    <property type="nucleotide sequence ID" value="NZ_CP046980.1"/>
</dbReference>
<dbReference type="PANTHER" id="PTHR24421">
    <property type="entry name" value="NITRATE/NITRITE SENSOR PROTEIN NARX-RELATED"/>
    <property type="match status" value="1"/>
</dbReference>
<feature type="region of interest" description="Disordered" evidence="4">
    <location>
        <begin position="1"/>
        <end position="21"/>
    </location>
</feature>
<dbReference type="InterPro" id="IPR011712">
    <property type="entry name" value="Sig_transdc_His_kin_sub3_dim/P"/>
</dbReference>
<dbReference type="InterPro" id="IPR005467">
    <property type="entry name" value="His_kinase_dom"/>
</dbReference>
<keyword evidence="2 7" id="KW-0418">Kinase</keyword>
<dbReference type="PROSITE" id="PS50109">
    <property type="entry name" value="HIS_KIN"/>
    <property type="match status" value="1"/>
</dbReference>
<dbReference type="Gene3D" id="3.30.565.10">
    <property type="entry name" value="Histidine kinase-like ATPase, C-terminal domain"/>
    <property type="match status" value="1"/>
</dbReference>